<dbReference type="Proteomes" id="UP001155840">
    <property type="component" value="Unassembled WGS sequence"/>
</dbReference>
<evidence type="ECO:0000256" key="4">
    <source>
        <dbReference type="ARBA" id="ARBA00022679"/>
    </source>
</evidence>
<dbReference type="GO" id="GO:0030295">
    <property type="term" value="F:protein kinase activator activity"/>
    <property type="evidence" value="ECO:0007669"/>
    <property type="project" value="TreeGrafter"/>
</dbReference>
<dbReference type="SMART" id="SM00388">
    <property type="entry name" value="HisKA"/>
    <property type="match status" value="1"/>
</dbReference>
<dbReference type="GO" id="GO:0007234">
    <property type="term" value="P:osmosensory signaling via phosphorelay pathway"/>
    <property type="evidence" value="ECO:0007669"/>
    <property type="project" value="TreeGrafter"/>
</dbReference>
<dbReference type="SMART" id="SM00387">
    <property type="entry name" value="HATPase_c"/>
    <property type="match status" value="1"/>
</dbReference>
<keyword evidence="5" id="KW-0547">Nucleotide-binding</keyword>
<keyword evidence="8" id="KW-0902">Two-component regulatory system</keyword>
<protein>
    <recommendedName>
        <fullName evidence="2">histidine kinase</fullName>
        <ecNumber evidence="2">2.7.13.3</ecNumber>
    </recommendedName>
</protein>
<comment type="caution">
    <text evidence="10">The sequence shown here is derived from an EMBL/GenBank/DDBJ whole genome shotgun (WGS) entry which is preliminary data.</text>
</comment>
<dbReference type="InterPro" id="IPR036890">
    <property type="entry name" value="HATPase_C_sf"/>
</dbReference>
<dbReference type="Pfam" id="PF02518">
    <property type="entry name" value="HATPase_c"/>
    <property type="match status" value="1"/>
</dbReference>
<dbReference type="SMART" id="SM00065">
    <property type="entry name" value="GAF"/>
    <property type="match status" value="1"/>
</dbReference>
<dbReference type="AlphaFoldDB" id="A0AA44CAZ5"/>
<evidence type="ECO:0000256" key="3">
    <source>
        <dbReference type="ARBA" id="ARBA00022553"/>
    </source>
</evidence>
<dbReference type="Pfam" id="PF00512">
    <property type="entry name" value="HisKA"/>
    <property type="match status" value="1"/>
</dbReference>
<dbReference type="InterPro" id="IPR029016">
    <property type="entry name" value="GAF-like_dom_sf"/>
</dbReference>
<evidence type="ECO:0000313" key="10">
    <source>
        <dbReference type="EMBL" id="NHT74492.1"/>
    </source>
</evidence>
<dbReference type="PRINTS" id="PR00344">
    <property type="entry name" value="BCTRLSENSOR"/>
</dbReference>
<dbReference type="GO" id="GO:0000156">
    <property type="term" value="F:phosphorelay response regulator activity"/>
    <property type="evidence" value="ECO:0007669"/>
    <property type="project" value="TreeGrafter"/>
</dbReference>
<keyword evidence="4" id="KW-0808">Transferase</keyword>
<dbReference type="PROSITE" id="PS50109">
    <property type="entry name" value="HIS_KIN"/>
    <property type="match status" value="1"/>
</dbReference>
<sequence>MFCSESIPLPDLAAESVDIVSRIDAVPKVLDVVCRVTGMGFAAVARVTESRWIACGVLDKIDFGVAPGNELAIETTICNEIRDHREVVIIEHVAKDPEFACHHTPAQYGFQSYISAPILLSDGSFFGTLCAIDPAPNKLNTPEIVDMFRLFAELIAFHVDARRKMEQDRHANELREQFIAVLGHDLRNPLASIDAGTRMLARTDLSDKSKTVVELMRASVVRMSGLIDNVLDFARGRLGGGLAVEQAERVPLRPVLEHVVAELSIANPGRSIETDFSDCLVRCDEGRMGQLVSNLVANALTHGNADSPIRVRTAEVGREFIVSVTNSGKQIPQAVRRDLFKPFVRATVEHGREGLGLGLYIASEIVKAHGGTIDVTSNEAETCFTCRIPLR</sequence>
<dbReference type="EC" id="2.7.13.3" evidence="2"/>
<dbReference type="Gene3D" id="3.30.450.40">
    <property type="match status" value="1"/>
</dbReference>
<dbReference type="InterPro" id="IPR003661">
    <property type="entry name" value="HisK_dim/P_dom"/>
</dbReference>
<dbReference type="InterPro" id="IPR005467">
    <property type="entry name" value="His_kinase_dom"/>
</dbReference>
<keyword evidence="7" id="KW-0067">ATP-binding</keyword>
<dbReference type="InterPro" id="IPR050351">
    <property type="entry name" value="BphY/WalK/GraS-like"/>
</dbReference>
<dbReference type="CDD" id="cd00075">
    <property type="entry name" value="HATPase"/>
    <property type="match status" value="1"/>
</dbReference>
<proteinExistence type="predicted"/>
<gene>
    <name evidence="10" type="ORF">G8E10_01850</name>
</gene>
<dbReference type="GO" id="GO:0000155">
    <property type="term" value="F:phosphorelay sensor kinase activity"/>
    <property type="evidence" value="ECO:0007669"/>
    <property type="project" value="InterPro"/>
</dbReference>
<organism evidence="10 11">
    <name type="scientific">Ferranicluibacter rubi</name>
    <dbReference type="NCBI Taxonomy" id="2715133"/>
    <lineage>
        <taxon>Bacteria</taxon>
        <taxon>Pseudomonadati</taxon>
        <taxon>Pseudomonadota</taxon>
        <taxon>Alphaproteobacteria</taxon>
        <taxon>Hyphomicrobiales</taxon>
        <taxon>Rhizobiaceae</taxon>
        <taxon>Ferranicluibacter</taxon>
    </lineage>
</organism>
<evidence type="ECO:0000256" key="8">
    <source>
        <dbReference type="ARBA" id="ARBA00023012"/>
    </source>
</evidence>
<dbReference type="InterPro" id="IPR036097">
    <property type="entry name" value="HisK_dim/P_sf"/>
</dbReference>
<evidence type="ECO:0000256" key="6">
    <source>
        <dbReference type="ARBA" id="ARBA00022777"/>
    </source>
</evidence>
<evidence type="ECO:0000313" key="11">
    <source>
        <dbReference type="Proteomes" id="UP001155840"/>
    </source>
</evidence>
<reference evidence="10" key="1">
    <citation type="submission" date="2020-03" db="EMBL/GenBank/DDBJ databases">
        <title>Ferranicluibacter endophyticum gen. nov., sp. nov., a new genus isolated from Rubus ulmifolius Schott. stem.</title>
        <authorList>
            <person name="Roca-Couso R."/>
            <person name="Flores-Felix J.D."/>
            <person name="Igual J.M."/>
            <person name="Rivas R."/>
        </authorList>
    </citation>
    <scope>NUCLEOTIDE SEQUENCE</scope>
    <source>
        <strain evidence="10">CRRU44</strain>
    </source>
</reference>
<accession>A0AA44CAZ5</accession>
<keyword evidence="11" id="KW-1185">Reference proteome</keyword>
<name>A0AA44CAZ5_9HYPH</name>
<evidence type="ECO:0000256" key="7">
    <source>
        <dbReference type="ARBA" id="ARBA00022840"/>
    </source>
</evidence>
<feature type="domain" description="Histidine kinase" evidence="9">
    <location>
        <begin position="181"/>
        <end position="391"/>
    </location>
</feature>
<dbReference type="SUPFAM" id="SSF47384">
    <property type="entry name" value="Homodimeric domain of signal transducing histidine kinase"/>
    <property type="match status" value="1"/>
</dbReference>
<dbReference type="PANTHER" id="PTHR42878">
    <property type="entry name" value="TWO-COMPONENT HISTIDINE KINASE"/>
    <property type="match status" value="1"/>
</dbReference>
<dbReference type="CDD" id="cd00082">
    <property type="entry name" value="HisKA"/>
    <property type="match status" value="1"/>
</dbReference>
<dbReference type="GO" id="GO:0005524">
    <property type="term" value="F:ATP binding"/>
    <property type="evidence" value="ECO:0007669"/>
    <property type="project" value="UniProtKB-KW"/>
</dbReference>
<dbReference type="EMBL" id="JAANCM010000001">
    <property type="protein sequence ID" value="NHT74492.1"/>
    <property type="molecule type" value="Genomic_DNA"/>
</dbReference>
<dbReference type="PANTHER" id="PTHR42878:SF7">
    <property type="entry name" value="SENSOR HISTIDINE KINASE GLRK"/>
    <property type="match status" value="1"/>
</dbReference>
<comment type="catalytic activity">
    <reaction evidence="1">
        <text>ATP + protein L-histidine = ADP + protein N-phospho-L-histidine.</text>
        <dbReference type="EC" id="2.7.13.3"/>
    </reaction>
</comment>
<dbReference type="Gene3D" id="1.10.287.130">
    <property type="match status" value="1"/>
</dbReference>
<evidence type="ECO:0000259" key="9">
    <source>
        <dbReference type="PROSITE" id="PS50109"/>
    </source>
</evidence>
<keyword evidence="3" id="KW-0597">Phosphoprotein</keyword>
<evidence type="ECO:0000256" key="5">
    <source>
        <dbReference type="ARBA" id="ARBA00022741"/>
    </source>
</evidence>
<dbReference type="InterPro" id="IPR004358">
    <property type="entry name" value="Sig_transdc_His_kin-like_C"/>
</dbReference>
<dbReference type="SUPFAM" id="SSF55874">
    <property type="entry name" value="ATPase domain of HSP90 chaperone/DNA topoisomerase II/histidine kinase"/>
    <property type="match status" value="1"/>
</dbReference>
<evidence type="ECO:0000256" key="2">
    <source>
        <dbReference type="ARBA" id="ARBA00012438"/>
    </source>
</evidence>
<keyword evidence="6 10" id="KW-0418">Kinase</keyword>
<dbReference type="SUPFAM" id="SSF55781">
    <property type="entry name" value="GAF domain-like"/>
    <property type="match status" value="1"/>
</dbReference>
<dbReference type="Pfam" id="PF01590">
    <property type="entry name" value="GAF"/>
    <property type="match status" value="1"/>
</dbReference>
<dbReference type="Gene3D" id="3.30.565.10">
    <property type="entry name" value="Histidine kinase-like ATPase, C-terminal domain"/>
    <property type="match status" value="1"/>
</dbReference>
<dbReference type="InterPro" id="IPR003594">
    <property type="entry name" value="HATPase_dom"/>
</dbReference>
<dbReference type="InterPro" id="IPR003018">
    <property type="entry name" value="GAF"/>
</dbReference>
<evidence type="ECO:0000256" key="1">
    <source>
        <dbReference type="ARBA" id="ARBA00000085"/>
    </source>
</evidence>